<gene>
    <name evidence="2" type="ORF">H6G94_22015</name>
</gene>
<dbReference type="InterPro" id="IPR044020">
    <property type="entry name" value="DUF5676"/>
</dbReference>
<organism evidence="2 3">
    <name type="scientific">Nostoc punctiforme FACHB-252</name>
    <dbReference type="NCBI Taxonomy" id="1357509"/>
    <lineage>
        <taxon>Bacteria</taxon>
        <taxon>Bacillati</taxon>
        <taxon>Cyanobacteriota</taxon>
        <taxon>Cyanophyceae</taxon>
        <taxon>Nostocales</taxon>
        <taxon>Nostocaceae</taxon>
        <taxon>Nostoc</taxon>
    </lineage>
</organism>
<dbReference type="Pfam" id="PF18926">
    <property type="entry name" value="DUF5676"/>
    <property type="match status" value="1"/>
</dbReference>
<comment type="caution">
    <text evidence="2">The sequence shown here is derived from an EMBL/GenBank/DDBJ whole genome shotgun (WGS) entry which is preliminary data.</text>
</comment>
<keyword evidence="3" id="KW-1185">Reference proteome</keyword>
<dbReference type="Proteomes" id="UP000606396">
    <property type="component" value="Unassembled WGS sequence"/>
</dbReference>
<keyword evidence="1" id="KW-1133">Transmembrane helix</keyword>
<feature type="transmembrane region" description="Helical" evidence="1">
    <location>
        <begin position="67"/>
        <end position="95"/>
    </location>
</feature>
<dbReference type="EMBL" id="JACJTC010000016">
    <property type="protein sequence ID" value="MBD2613917.1"/>
    <property type="molecule type" value="Genomic_DNA"/>
</dbReference>
<sequence length="104" mass="11632">MVSQSHHRENQHNVRHPINKLNTRSLALATAIITGLVYILCILFVAIAPKAAMAFFSYVLHMDLTNIARVITWGSFIVGLLFWTVGTALYAALIARLYNSFATR</sequence>
<evidence type="ECO:0000313" key="3">
    <source>
        <dbReference type="Proteomes" id="UP000606396"/>
    </source>
</evidence>
<evidence type="ECO:0000256" key="1">
    <source>
        <dbReference type="SAM" id="Phobius"/>
    </source>
</evidence>
<accession>A0ABR8HFC9</accession>
<dbReference type="RefSeq" id="WP_190951070.1">
    <property type="nucleotide sequence ID" value="NZ_JACJTC010000016.1"/>
</dbReference>
<keyword evidence="1" id="KW-0812">Transmembrane</keyword>
<proteinExistence type="predicted"/>
<name>A0ABR8HFC9_NOSPU</name>
<keyword evidence="1" id="KW-0472">Membrane</keyword>
<protein>
    <submittedName>
        <fullName evidence="2">Uncharacterized protein</fullName>
    </submittedName>
</protein>
<evidence type="ECO:0000313" key="2">
    <source>
        <dbReference type="EMBL" id="MBD2613917.1"/>
    </source>
</evidence>
<feature type="transmembrane region" description="Helical" evidence="1">
    <location>
        <begin position="25"/>
        <end position="47"/>
    </location>
</feature>
<reference evidence="2 3" key="1">
    <citation type="journal article" date="2020" name="ISME J.">
        <title>Comparative genomics reveals insights into cyanobacterial evolution and habitat adaptation.</title>
        <authorList>
            <person name="Chen M.Y."/>
            <person name="Teng W.K."/>
            <person name="Zhao L."/>
            <person name="Hu C.X."/>
            <person name="Zhou Y.K."/>
            <person name="Han B.P."/>
            <person name="Song L.R."/>
            <person name="Shu W.S."/>
        </authorList>
    </citation>
    <scope>NUCLEOTIDE SEQUENCE [LARGE SCALE GENOMIC DNA]</scope>
    <source>
        <strain evidence="2 3">FACHB-252</strain>
    </source>
</reference>